<organism evidence="2 3">
    <name type="scientific">Dictyostelium purpureum</name>
    <name type="common">Slime mold</name>
    <dbReference type="NCBI Taxonomy" id="5786"/>
    <lineage>
        <taxon>Eukaryota</taxon>
        <taxon>Amoebozoa</taxon>
        <taxon>Evosea</taxon>
        <taxon>Eumycetozoa</taxon>
        <taxon>Dictyostelia</taxon>
        <taxon>Dictyosteliales</taxon>
        <taxon>Dictyosteliaceae</taxon>
        <taxon>Dictyostelium</taxon>
    </lineage>
</organism>
<feature type="signal peptide" evidence="1">
    <location>
        <begin position="1"/>
        <end position="18"/>
    </location>
</feature>
<keyword evidence="1" id="KW-0732">Signal</keyword>
<dbReference type="KEGG" id="dpp:DICPUDRAFT_153743"/>
<dbReference type="InterPro" id="IPR011042">
    <property type="entry name" value="6-blade_b-propeller_TolB-like"/>
</dbReference>
<proteinExistence type="predicted"/>
<dbReference type="eggNOG" id="ENOG502RA7R">
    <property type="taxonomic scope" value="Eukaryota"/>
</dbReference>
<keyword evidence="3" id="KW-1185">Reference proteome</keyword>
<evidence type="ECO:0000256" key="1">
    <source>
        <dbReference type="SAM" id="SignalP"/>
    </source>
</evidence>
<feature type="chain" id="PRO_5003265315" description="SMP-30/Gluconolactonase/LRE-like region domain-containing protein" evidence="1">
    <location>
        <begin position="19"/>
        <end position="369"/>
    </location>
</feature>
<dbReference type="FunCoup" id="F0ZPN2">
    <property type="interactions" value="743"/>
</dbReference>
<dbReference type="GO" id="GO:0043161">
    <property type="term" value="P:proteasome-mediated ubiquitin-dependent protein catabolic process"/>
    <property type="evidence" value="ECO:0000318"/>
    <property type="project" value="GO_Central"/>
</dbReference>
<dbReference type="GO" id="GO:0000209">
    <property type="term" value="P:protein polyubiquitination"/>
    <property type="evidence" value="ECO:0000318"/>
    <property type="project" value="GO_Central"/>
</dbReference>
<accession>F0ZPN2</accession>
<evidence type="ECO:0008006" key="4">
    <source>
        <dbReference type="Google" id="ProtNLM"/>
    </source>
</evidence>
<dbReference type="Proteomes" id="UP000001064">
    <property type="component" value="Unassembled WGS sequence"/>
</dbReference>
<dbReference type="EMBL" id="GL871112">
    <property type="protein sequence ID" value="EGC34091.1"/>
    <property type="molecule type" value="Genomic_DNA"/>
</dbReference>
<dbReference type="InParanoid" id="F0ZPN2"/>
<protein>
    <recommendedName>
        <fullName evidence="4">SMP-30/Gluconolactonase/LRE-like region domain-containing protein</fullName>
    </recommendedName>
</protein>
<dbReference type="VEuPathDB" id="AmoebaDB:DICPUDRAFT_153743"/>
<dbReference type="GeneID" id="10502338"/>
<dbReference type="OMA" id="NHIYVEV"/>
<evidence type="ECO:0000313" key="2">
    <source>
        <dbReference type="EMBL" id="EGC34091.1"/>
    </source>
</evidence>
<dbReference type="Gene3D" id="2.120.10.30">
    <property type="entry name" value="TolB, C-terminal domain"/>
    <property type="match status" value="1"/>
</dbReference>
<dbReference type="AlphaFoldDB" id="F0ZPN2"/>
<dbReference type="SUPFAM" id="SSF101898">
    <property type="entry name" value="NHL repeat"/>
    <property type="match status" value="1"/>
</dbReference>
<evidence type="ECO:0000313" key="3">
    <source>
        <dbReference type="Proteomes" id="UP000001064"/>
    </source>
</evidence>
<dbReference type="RefSeq" id="XP_003289384.1">
    <property type="nucleotide sequence ID" value="XM_003289336.1"/>
</dbReference>
<reference evidence="3" key="1">
    <citation type="journal article" date="2011" name="Genome Biol.">
        <title>Comparative genomics of the social amoebae Dictyostelium discoideum and Dictyostelium purpureum.</title>
        <authorList>
            <consortium name="US DOE Joint Genome Institute (JGI-PGF)"/>
            <person name="Sucgang R."/>
            <person name="Kuo A."/>
            <person name="Tian X."/>
            <person name="Salerno W."/>
            <person name="Parikh A."/>
            <person name="Feasley C.L."/>
            <person name="Dalin E."/>
            <person name="Tu H."/>
            <person name="Huang E."/>
            <person name="Barry K."/>
            <person name="Lindquist E."/>
            <person name="Shapiro H."/>
            <person name="Bruce D."/>
            <person name="Schmutz J."/>
            <person name="Salamov A."/>
            <person name="Fey P."/>
            <person name="Gaudet P."/>
            <person name="Anjard C."/>
            <person name="Babu M.M."/>
            <person name="Basu S."/>
            <person name="Bushmanova Y."/>
            <person name="van der Wel H."/>
            <person name="Katoh-Kurasawa M."/>
            <person name="Dinh C."/>
            <person name="Coutinho P.M."/>
            <person name="Saito T."/>
            <person name="Elias M."/>
            <person name="Schaap P."/>
            <person name="Kay R.R."/>
            <person name="Henrissat B."/>
            <person name="Eichinger L."/>
            <person name="Rivero F."/>
            <person name="Putnam N.H."/>
            <person name="West C.M."/>
            <person name="Loomis W.F."/>
            <person name="Chisholm R.L."/>
            <person name="Shaulsky G."/>
            <person name="Strassmann J.E."/>
            <person name="Queller D.C."/>
            <person name="Kuspa A."/>
            <person name="Grigoriev I.V."/>
        </authorList>
    </citation>
    <scope>NUCLEOTIDE SEQUENCE [LARGE SCALE GENOMIC DNA]</scope>
    <source>
        <strain evidence="3">QSDP1</strain>
    </source>
</reference>
<gene>
    <name evidence="2" type="ORF">DICPUDRAFT_153743</name>
</gene>
<dbReference type="GO" id="GO:0061630">
    <property type="term" value="F:ubiquitin protein ligase activity"/>
    <property type="evidence" value="ECO:0000318"/>
    <property type="project" value="GO_Central"/>
</dbReference>
<name>F0ZPN2_DICPU</name>
<sequence length="369" mass="40752">MRYIIIFILLNLILLTTAFTHHHHDGDSSSDSADNSDSNGYPSFKSGDILITDPSALYPSTVFEFTTDGDSVYNYSTQLEKDPSTTCFPVDIGFLDDSTLLLLDGFQGIFYSSMDGKVKGIWNNLSPKTANLPGCSQSKLTVDNVNNLIYVASSNLNCDYNYVPGIFVLSMEGKLLYTLENSEFNTTTGIYGDSNGNIWITDINEIFIYNINQKTYKTIDPIGKDKIAYNGIIIENNDVYVSVPSYQGDMIVQLNLDGSLVRAIKMIGYFDGTTSGYPSSLALTKNHIYVEVPYASKKEKPPGSSSSGSDSDSSFEGYFEFELSSNSQKVDVVQAYELADGSFYKSWGGHSCKEENILCIPYRGFVIVP</sequence>
<dbReference type="OrthoDB" id="17460at2759"/>